<sequence length="274" mass="31255">MTAFSCLRWFVFALNLFFWIAGLGTLGVSLWLRFDPAVADYMRINNGLENFYTAVYILMAVGVIMTLLGFLGCWGAWRESQCMLVCFFIILVVVFCLELACAILAYTHQETVKRYIENSMYDTVYEHYYRRPEYTEIFDRIQTGLECCGVKSYKDWLSSYFSSEASGRSELGIGAANYGRVPQSCCNEDGLRDYPADCGKSFDKMELYTYEPFLHTKGCSEALYEKVYSNLDVAICVSVVIGALQLVGMVLSMLLCCWISSHKEDDRKTGGYYH</sequence>
<keyword evidence="7" id="KW-1185">Reference proteome</keyword>
<reference evidence="8" key="1">
    <citation type="submission" date="2022-11" db="UniProtKB">
        <authorList>
            <consortium name="WormBaseParasite"/>
        </authorList>
    </citation>
    <scope>IDENTIFICATION</scope>
</reference>
<dbReference type="InterPro" id="IPR008952">
    <property type="entry name" value="Tetraspanin_EC2_sf"/>
</dbReference>
<evidence type="ECO:0000256" key="5">
    <source>
        <dbReference type="ARBA" id="ARBA00023136"/>
    </source>
</evidence>
<dbReference type="AlphaFoldDB" id="A0A914VUU2"/>
<evidence type="ECO:0000256" key="2">
    <source>
        <dbReference type="ARBA" id="ARBA00006840"/>
    </source>
</evidence>
<protein>
    <recommendedName>
        <fullName evidence="6">Tetraspanin</fullName>
    </recommendedName>
</protein>
<feature type="transmembrane region" description="Helical" evidence="6">
    <location>
        <begin position="84"/>
        <end position="106"/>
    </location>
</feature>
<keyword evidence="4 6" id="KW-1133">Transmembrane helix</keyword>
<dbReference type="InterPro" id="IPR000301">
    <property type="entry name" value="Tetraspanin_animals"/>
</dbReference>
<feature type="transmembrane region" description="Helical" evidence="6">
    <location>
        <begin position="12"/>
        <end position="34"/>
    </location>
</feature>
<dbReference type="InterPro" id="IPR018499">
    <property type="entry name" value="Tetraspanin/Peripherin"/>
</dbReference>
<dbReference type="PIRSF" id="PIRSF002419">
    <property type="entry name" value="Tetraspanin"/>
    <property type="match status" value="1"/>
</dbReference>
<organism evidence="7 8">
    <name type="scientific">Plectus sambesii</name>
    <dbReference type="NCBI Taxonomy" id="2011161"/>
    <lineage>
        <taxon>Eukaryota</taxon>
        <taxon>Metazoa</taxon>
        <taxon>Ecdysozoa</taxon>
        <taxon>Nematoda</taxon>
        <taxon>Chromadorea</taxon>
        <taxon>Plectida</taxon>
        <taxon>Plectina</taxon>
        <taxon>Plectoidea</taxon>
        <taxon>Plectidae</taxon>
        <taxon>Plectus</taxon>
    </lineage>
</organism>
<dbReference type="PRINTS" id="PR00259">
    <property type="entry name" value="TMFOUR"/>
</dbReference>
<dbReference type="PANTHER" id="PTHR19282">
    <property type="entry name" value="TETRASPANIN"/>
    <property type="match status" value="1"/>
</dbReference>
<proteinExistence type="inferred from homology"/>
<evidence type="ECO:0000256" key="4">
    <source>
        <dbReference type="ARBA" id="ARBA00022989"/>
    </source>
</evidence>
<feature type="transmembrane region" description="Helical" evidence="6">
    <location>
        <begin position="231"/>
        <end position="259"/>
    </location>
</feature>
<dbReference type="WBParaSite" id="PSAMB.scaffold2514size22803.g18043.t1">
    <property type="protein sequence ID" value="PSAMB.scaffold2514size22803.g18043.t1"/>
    <property type="gene ID" value="PSAMB.scaffold2514size22803.g18043"/>
</dbReference>
<dbReference type="PANTHER" id="PTHR19282:SF551">
    <property type="entry name" value="RE08073P-RELATED"/>
    <property type="match status" value="1"/>
</dbReference>
<name>A0A914VUU2_9BILA</name>
<dbReference type="CDD" id="cd03127">
    <property type="entry name" value="tetraspanin_LEL"/>
    <property type="match status" value="1"/>
</dbReference>
<dbReference type="SUPFAM" id="SSF48652">
    <property type="entry name" value="Tetraspanin"/>
    <property type="match status" value="1"/>
</dbReference>
<comment type="subcellular location">
    <subcellularLocation>
        <location evidence="1 6">Membrane</location>
        <topology evidence="1 6">Multi-pass membrane protein</topology>
    </subcellularLocation>
</comment>
<feature type="transmembrane region" description="Helical" evidence="6">
    <location>
        <begin position="54"/>
        <end position="77"/>
    </location>
</feature>
<evidence type="ECO:0000256" key="1">
    <source>
        <dbReference type="ARBA" id="ARBA00004141"/>
    </source>
</evidence>
<accession>A0A914VUU2</accession>
<evidence type="ECO:0000256" key="6">
    <source>
        <dbReference type="RuleBase" id="RU361218"/>
    </source>
</evidence>
<keyword evidence="3 6" id="KW-0812">Transmembrane</keyword>
<comment type="similarity">
    <text evidence="2 6">Belongs to the tetraspanin (TM4SF) family.</text>
</comment>
<dbReference type="Pfam" id="PF00335">
    <property type="entry name" value="Tetraspanin"/>
    <property type="match status" value="1"/>
</dbReference>
<dbReference type="GO" id="GO:0005886">
    <property type="term" value="C:plasma membrane"/>
    <property type="evidence" value="ECO:0007669"/>
    <property type="project" value="TreeGrafter"/>
</dbReference>
<evidence type="ECO:0000313" key="7">
    <source>
        <dbReference type="Proteomes" id="UP000887566"/>
    </source>
</evidence>
<keyword evidence="5 6" id="KW-0472">Membrane</keyword>
<evidence type="ECO:0000313" key="8">
    <source>
        <dbReference type="WBParaSite" id="PSAMB.scaffold2514size22803.g18043.t1"/>
    </source>
</evidence>
<dbReference type="Proteomes" id="UP000887566">
    <property type="component" value="Unplaced"/>
</dbReference>
<evidence type="ECO:0000256" key="3">
    <source>
        <dbReference type="ARBA" id="ARBA00022692"/>
    </source>
</evidence>
<dbReference type="Gene3D" id="1.10.1450.10">
    <property type="entry name" value="Tetraspanin"/>
    <property type="match status" value="1"/>
</dbReference>